<protein>
    <recommendedName>
        <fullName evidence="2">Rabenosyn Rab binding domain-containing protein</fullName>
    </recommendedName>
</protein>
<feature type="compositionally biased region" description="Basic and acidic residues" evidence="1">
    <location>
        <begin position="448"/>
        <end position="461"/>
    </location>
</feature>
<dbReference type="InterPro" id="IPR021565">
    <property type="entry name" value="Rbsn_Rab-bd"/>
</dbReference>
<dbReference type="OrthoDB" id="166134at2759"/>
<dbReference type="Gene3D" id="4.10.860.20">
    <property type="entry name" value="Rabenosyn, Rab binding domain"/>
    <property type="match status" value="1"/>
</dbReference>
<feature type="region of interest" description="Disordered" evidence="1">
    <location>
        <begin position="133"/>
        <end position="210"/>
    </location>
</feature>
<feature type="compositionally biased region" description="Polar residues" evidence="1">
    <location>
        <begin position="73"/>
        <end position="84"/>
    </location>
</feature>
<feature type="compositionally biased region" description="Basic and acidic residues" evidence="1">
    <location>
        <begin position="415"/>
        <end position="436"/>
    </location>
</feature>
<name>A0A2R6PNZ7_9APHY</name>
<evidence type="ECO:0000259" key="2">
    <source>
        <dbReference type="Pfam" id="PF11464"/>
    </source>
</evidence>
<feature type="compositionally biased region" description="Low complexity" evidence="1">
    <location>
        <begin position="145"/>
        <end position="170"/>
    </location>
</feature>
<feature type="region of interest" description="Disordered" evidence="1">
    <location>
        <begin position="644"/>
        <end position="671"/>
    </location>
</feature>
<dbReference type="AlphaFoldDB" id="A0A2R6PNZ7"/>
<gene>
    <name evidence="3" type="ORF">PHLCEN_2v4479</name>
</gene>
<proteinExistence type="predicted"/>
<feature type="compositionally biased region" description="Low complexity" evidence="1">
    <location>
        <begin position="349"/>
        <end position="376"/>
    </location>
</feature>
<keyword evidence="4" id="KW-1185">Reference proteome</keyword>
<feature type="compositionally biased region" description="Polar residues" evidence="1">
    <location>
        <begin position="324"/>
        <end position="337"/>
    </location>
</feature>
<evidence type="ECO:0000313" key="4">
    <source>
        <dbReference type="Proteomes" id="UP000186601"/>
    </source>
</evidence>
<dbReference type="InterPro" id="IPR036531">
    <property type="entry name" value="Rbsn_Rab-bd_sf"/>
</dbReference>
<feature type="domain" description="Rabenosyn Rab binding" evidence="2">
    <location>
        <begin position="682"/>
        <end position="722"/>
    </location>
</feature>
<organism evidence="3 4">
    <name type="scientific">Hermanssonia centrifuga</name>
    <dbReference type="NCBI Taxonomy" id="98765"/>
    <lineage>
        <taxon>Eukaryota</taxon>
        <taxon>Fungi</taxon>
        <taxon>Dikarya</taxon>
        <taxon>Basidiomycota</taxon>
        <taxon>Agaricomycotina</taxon>
        <taxon>Agaricomycetes</taxon>
        <taxon>Polyporales</taxon>
        <taxon>Meruliaceae</taxon>
        <taxon>Hermanssonia</taxon>
    </lineage>
</organism>
<dbReference type="Proteomes" id="UP000186601">
    <property type="component" value="Unassembled WGS sequence"/>
</dbReference>
<feature type="region of interest" description="Disordered" evidence="1">
    <location>
        <begin position="448"/>
        <end position="477"/>
    </location>
</feature>
<feature type="region of interest" description="Disordered" evidence="1">
    <location>
        <begin position="725"/>
        <end position="744"/>
    </location>
</feature>
<feature type="compositionally biased region" description="Low complexity" evidence="1">
    <location>
        <begin position="386"/>
        <end position="402"/>
    </location>
</feature>
<evidence type="ECO:0000256" key="1">
    <source>
        <dbReference type="SAM" id="MobiDB-lite"/>
    </source>
</evidence>
<feature type="compositionally biased region" description="Low complexity" evidence="1">
    <location>
        <begin position="14"/>
        <end position="46"/>
    </location>
</feature>
<dbReference type="EMBL" id="MLYV02000463">
    <property type="protein sequence ID" value="PSR94051.1"/>
    <property type="molecule type" value="Genomic_DNA"/>
</dbReference>
<sequence length="744" mass="80619">MQAAPNLPYQAYRNQTQSSNTPTPTQSRASAGYTNGNTNGSNNGNGLSEPVVPQQRHFRPKLSGGSQHELGIPTTNGVANGMNNSVVGYVSDQERRTVSMTDVIPHHETKRTAPPLIVSPVQSIEYKATIKSISPAPHSPHSEGHTSGSSTTLSSPAPSSPALPALPISPTVTVNSPSPIEQPLPLPASTSKHIDVPGTSSQPVPRPVRKSSTFRHIPLRTTSTRAPHPSSPLRLPSTLAHTRTASGLSVISRRLDAPSTPRTEARGLKTPEVHAVNLSDPPSRVSSLMSTPLVGPAALNPADRDLPAIPALELTEMGELVQPRPTSTYIPSQSNRPASEPHYEPRAAPSRSTSLSAGPSSSTSPQPQRASTTPTTPAIPSPVVSPSPSSSANRTATRTSAPYRPGFQPRGVYRPRTDEFTEARRAKRDNGRVEQTRLERRMEKLINLHFPHPDSQSKETGYDGAPNGRPSAQNRRASSFFDLESIRGKSASDLWKGVVQGQASSKNDIRCKLVFDSFVREVTNDVPVAAEQTITPWEDDASVSQCPLCSLYEAFVCLEKEIEDALPQFQELMLSLSHEERPSPEASGARKRLLEAFAQYDALAKRIRKLPCPGGPGSSQDRVQQAITTRANIFLQKNMFPLQALPKPSRKPSSGKATPSDEPEPHGEIIDPDSELARVLQPLLEQEALLESFVEEAKTHRKFEDAQTLKANLKEIRTEINRVMANGNVRLNEPEPSGRKGKRP</sequence>
<comment type="caution">
    <text evidence="3">The sequence shown here is derived from an EMBL/GenBank/DDBJ whole genome shotgun (WGS) entry which is preliminary data.</text>
</comment>
<feature type="region of interest" description="Disordered" evidence="1">
    <location>
        <begin position="317"/>
        <end position="436"/>
    </location>
</feature>
<accession>A0A2R6PNZ7</accession>
<evidence type="ECO:0000313" key="3">
    <source>
        <dbReference type="EMBL" id="PSR94051.1"/>
    </source>
</evidence>
<reference evidence="3 4" key="1">
    <citation type="submission" date="2018-02" db="EMBL/GenBank/DDBJ databases">
        <title>Genome sequence of the basidiomycete white-rot fungus Phlebia centrifuga.</title>
        <authorList>
            <person name="Granchi Z."/>
            <person name="Peng M."/>
            <person name="de Vries R.P."/>
            <person name="Hilden K."/>
            <person name="Makela M.R."/>
            <person name="Grigoriev I."/>
            <person name="Riley R."/>
        </authorList>
    </citation>
    <scope>NUCLEOTIDE SEQUENCE [LARGE SCALE GENOMIC DNA]</scope>
    <source>
        <strain evidence="3 4">FBCC195</strain>
    </source>
</reference>
<dbReference type="SUPFAM" id="SSF140125">
    <property type="entry name" value="Rabenosyn-5 Rab-binding domain-like"/>
    <property type="match status" value="1"/>
</dbReference>
<feature type="region of interest" description="Disordered" evidence="1">
    <location>
        <begin position="1"/>
        <end position="84"/>
    </location>
</feature>
<dbReference type="Pfam" id="PF11464">
    <property type="entry name" value="Rbsn"/>
    <property type="match status" value="1"/>
</dbReference>
<dbReference type="STRING" id="98765.A0A2R6PNZ7"/>